<keyword evidence="1" id="KW-1133">Transmembrane helix</keyword>
<dbReference type="OrthoDB" id="140341at2157"/>
<dbReference type="AlphaFoldDB" id="A0A099T1E9"/>
<feature type="transmembrane region" description="Helical" evidence="1">
    <location>
        <begin position="378"/>
        <end position="396"/>
    </location>
</feature>
<protein>
    <recommendedName>
        <fullName evidence="4">Alpha-galactosidase NEW3 domain-containing protein</fullName>
    </recommendedName>
</protein>
<dbReference type="PANTHER" id="PTHR39198">
    <property type="entry name" value="HYPOTHETICAL MEMBRANE PROTEIN, CONSERVED"/>
    <property type="match status" value="1"/>
</dbReference>
<evidence type="ECO:0008006" key="4">
    <source>
        <dbReference type="Google" id="ProtNLM"/>
    </source>
</evidence>
<dbReference type="PANTHER" id="PTHR39198:SF1">
    <property type="entry name" value="ALPHA-GALACTOSIDASE NEW3 DOMAIN-CONTAINING PROTEIN"/>
    <property type="match status" value="1"/>
</dbReference>
<keyword evidence="1" id="KW-0472">Membrane</keyword>
<evidence type="ECO:0000256" key="1">
    <source>
        <dbReference type="SAM" id="Phobius"/>
    </source>
</evidence>
<dbReference type="Proteomes" id="UP000029859">
    <property type="component" value="Unassembled WGS sequence"/>
</dbReference>
<reference evidence="2 3" key="1">
    <citation type="submission" date="2014-09" db="EMBL/GenBank/DDBJ databases">
        <title>Draft genome sequence of an obligately methylotrophic methanogen, Methanococcoides methylutens, isolated from marine sediment.</title>
        <authorList>
            <person name="Guan Y."/>
            <person name="Ngugi D.K."/>
            <person name="Blom J."/>
            <person name="Ali S."/>
            <person name="Ferry J.G."/>
            <person name="Stingl U."/>
        </authorList>
    </citation>
    <scope>NUCLEOTIDE SEQUENCE [LARGE SCALE GENOMIC DNA]</scope>
    <source>
        <strain evidence="2 3">DSM 2657</strain>
    </source>
</reference>
<comment type="caution">
    <text evidence="2">The sequence shown here is derived from an EMBL/GenBank/DDBJ whole genome shotgun (WGS) entry which is preliminary data.</text>
</comment>
<evidence type="ECO:0000313" key="3">
    <source>
        <dbReference type="Proteomes" id="UP000029859"/>
    </source>
</evidence>
<proteinExistence type="predicted"/>
<name>A0A099T1E9_METMT</name>
<keyword evidence="1" id="KW-0812">Transmembrane</keyword>
<sequence>MVYKIQHLRKTGIVLMFIILLTVPTASADWSSIAVMTGITGKVVLPGDTVEFPITIEKGHNNSDEAWCSLSIKDKNDGWSAGFYDDGDQISCLTFPENKNSPEEVILRVRPPIDTPNGAYAIWADFKPDDGDTISHEFVVNVDNEAILDLDIYSDVPGLETRPNDPVEFYVTLENDYDHRVTANINVVEKPDEWDVEFLEEDNGKYRITKTSIAANEEQTFIVKVRPCLNATDGTYPIVLNAVLENSRLGVSQQLDLTINRGIEEDKMLSIFPGTKSIELNPGSSEEVVVNLRNMGDRTLNNVELKVQDVSGVTTSVRSFGAIDELEPGESRGIPVEIKARADASPDTKEILMRGVSDEAESEDERVEVSVIKSNSSGFIGIGMVIAALLLLIFIVSKFGRR</sequence>
<accession>A0A099T1E9</accession>
<organism evidence="2 3">
    <name type="scientific">Methanococcoides methylutens</name>
    <dbReference type="NCBI Taxonomy" id="2226"/>
    <lineage>
        <taxon>Archaea</taxon>
        <taxon>Methanobacteriati</taxon>
        <taxon>Methanobacteriota</taxon>
        <taxon>Stenosarchaea group</taxon>
        <taxon>Methanomicrobia</taxon>
        <taxon>Methanosarcinales</taxon>
        <taxon>Methanosarcinaceae</taxon>
        <taxon>Methanococcoides</taxon>
    </lineage>
</organism>
<keyword evidence="3" id="KW-1185">Reference proteome</keyword>
<dbReference type="EMBL" id="JRHO01000009">
    <property type="protein sequence ID" value="KGK98990.1"/>
    <property type="molecule type" value="Genomic_DNA"/>
</dbReference>
<gene>
    <name evidence="2" type="ORF">LI82_02835</name>
</gene>
<evidence type="ECO:0000313" key="2">
    <source>
        <dbReference type="EMBL" id="KGK98990.1"/>
    </source>
</evidence>